<proteinExistence type="predicted"/>
<gene>
    <name evidence="1" type="ORF">L2E82_25405</name>
</gene>
<protein>
    <submittedName>
        <fullName evidence="1">Uncharacterized protein</fullName>
    </submittedName>
</protein>
<accession>A0ACB9E2Z2</accession>
<name>A0ACB9E2Z2_CICIN</name>
<dbReference type="EMBL" id="CM042012">
    <property type="protein sequence ID" value="KAI3753354.1"/>
    <property type="molecule type" value="Genomic_DNA"/>
</dbReference>
<reference evidence="2" key="1">
    <citation type="journal article" date="2022" name="Mol. Ecol. Resour.">
        <title>The genomes of chicory, endive, great burdock and yacon provide insights into Asteraceae palaeo-polyploidization history and plant inulin production.</title>
        <authorList>
            <person name="Fan W."/>
            <person name="Wang S."/>
            <person name="Wang H."/>
            <person name="Wang A."/>
            <person name="Jiang F."/>
            <person name="Liu H."/>
            <person name="Zhao H."/>
            <person name="Xu D."/>
            <person name="Zhang Y."/>
        </authorList>
    </citation>
    <scope>NUCLEOTIDE SEQUENCE [LARGE SCALE GENOMIC DNA]</scope>
    <source>
        <strain evidence="2">cv. Punajuju</strain>
    </source>
</reference>
<dbReference type="Proteomes" id="UP001055811">
    <property type="component" value="Linkage Group LG04"/>
</dbReference>
<organism evidence="1 2">
    <name type="scientific">Cichorium intybus</name>
    <name type="common">Chicory</name>
    <dbReference type="NCBI Taxonomy" id="13427"/>
    <lineage>
        <taxon>Eukaryota</taxon>
        <taxon>Viridiplantae</taxon>
        <taxon>Streptophyta</taxon>
        <taxon>Embryophyta</taxon>
        <taxon>Tracheophyta</taxon>
        <taxon>Spermatophyta</taxon>
        <taxon>Magnoliopsida</taxon>
        <taxon>eudicotyledons</taxon>
        <taxon>Gunneridae</taxon>
        <taxon>Pentapetalae</taxon>
        <taxon>asterids</taxon>
        <taxon>campanulids</taxon>
        <taxon>Asterales</taxon>
        <taxon>Asteraceae</taxon>
        <taxon>Cichorioideae</taxon>
        <taxon>Cichorieae</taxon>
        <taxon>Cichoriinae</taxon>
        <taxon>Cichorium</taxon>
    </lineage>
</organism>
<comment type="caution">
    <text evidence="1">The sequence shown here is derived from an EMBL/GenBank/DDBJ whole genome shotgun (WGS) entry which is preliminary data.</text>
</comment>
<evidence type="ECO:0000313" key="2">
    <source>
        <dbReference type="Proteomes" id="UP001055811"/>
    </source>
</evidence>
<sequence>MREREKSEYALGGFGTGEVLDPFVPPVISNDDHHISDEETVEGFNLKISDLFSKFEDLKETLEEKIDTAYPERVSDTHPVTHDDETVNPEKSHQENVENLEDNMRKHAVEVEVAEFQKLPEEEHKKILADAEFKIVDRLKRFS</sequence>
<keyword evidence="2" id="KW-1185">Reference proteome</keyword>
<evidence type="ECO:0000313" key="1">
    <source>
        <dbReference type="EMBL" id="KAI3753354.1"/>
    </source>
</evidence>
<reference evidence="1 2" key="2">
    <citation type="journal article" date="2022" name="Mol. Ecol. Resour.">
        <title>The genomes of chicory, endive, great burdock and yacon provide insights into Asteraceae paleo-polyploidization history and plant inulin production.</title>
        <authorList>
            <person name="Fan W."/>
            <person name="Wang S."/>
            <person name="Wang H."/>
            <person name="Wang A."/>
            <person name="Jiang F."/>
            <person name="Liu H."/>
            <person name="Zhao H."/>
            <person name="Xu D."/>
            <person name="Zhang Y."/>
        </authorList>
    </citation>
    <scope>NUCLEOTIDE SEQUENCE [LARGE SCALE GENOMIC DNA]</scope>
    <source>
        <strain evidence="2">cv. Punajuju</strain>
        <tissue evidence="1">Leaves</tissue>
    </source>
</reference>